<dbReference type="Proteomes" id="UP001321475">
    <property type="component" value="Chromosome"/>
</dbReference>
<evidence type="ECO:0000313" key="1">
    <source>
        <dbReference type="EMBL" id="BDZ40799.1"/>
    </source>
</evidence>
<dbReference type="EMBL" id="AP027729">
    <property type="protein sequence ID" value="BDZ40799.1"/>
    <property type="molecule type" value="Genomic_DNA"/>
</dbReference>
<keyword evidence="2" id="KW-1185">Reference proteome</keyword>
<proteinExistence type="predicted"/>
<sequence length="167" mass="17749">MNQTEATKLVTVLNRAGLVPALDGQGAVWQLALNDVAYETAQVVATTMIATRTSDQRWVTPGDVRAAVTTQRKVNLEKMPGIQVPDALDGDPDRELEWRRTYIDAFAVSGDGDRALEVACAASGIGVPVIDPAPRPVTAVIETAAHGRQCDCSPPCLGSVRVKEGAR</sequence>
<protein>
    <submittedName>
        <fullName evidence="1">Uncharacterized protein</fullName>
    </submittedName>
</protein>
<organism evidence="1 2">
    <name type="scientific">Paraoerskovia sediminicola</name>
    <dbReference type="NCBI Taxonomy" id="1138587"/>
    <lineage>
        <taxon>Bacteria</taxon>
        <taxon>Bacillati</taxon>
        <taxon>Actinomycetota</taxon>
        <taxon>Actinomycetes</taxon>
        <taxon>Micrococcales</taxon>
        <taxon>Cellulomonadaceae</taxon>
        <taxon>Paraoerskovia</taxon>
    </lineage>
</organism>
<reference evidence="2" key="1">
    <citation type="journal article" date="2019" name="Int. J. Syst. Evol. Microbiol.">
        <title>The Global Catalogue of Microorganisms (GCM) 10K type strain sequencing project: providing services to taxonomists for standard genome sequencing and annotation.</title>
        <authorList>
            <consortium name="The Broad Institute Genomics Platform"/>
            <consortium name="The Broad Institute Genome Sequencing Center for Infectious Disease"/>
            <person name="Wu L."/>
            <person name="Ma J."/>
        </authorList>
    </citation>
    <scope>NUCLEOTIDE SEQUENCE [LARGE SCALE GENOMIC DNA]</scope>
    <source>
        <strain evidence="2">NBRC 108565</strain>
    </source>
</reference>
<dbReference type="RefSeq" id="WP_286218129.1">
    <property type="nucleotide sequence ID" value="NZ_AP027729.1"/>
</dbReference>
<name>A0ABM8FYT9_9CELL</name>
<evidence type="ECO:0000313" key="2">
    <source>
        <dbReference type="Proteomes" id="UP001321475"/>
    </source>
</evidence>
<accession>A0ABM8FYT9</accession>
<gene>
    <name evidence="1" type="ORF">GCM10025865_00980</name>
</gene>